<dbReference type="InterPro" id="IPR020845">
    <property type="entry name" value="AMP-binding_CS"/>
</dbReference>
<accession>A0ABM7KUS1</accession>
<organism evidence="5 6">
    <name type="scientific">Mycobacterium branderi</name>
    <dbReference type="NCBI Taxonomy" id="43348"/>
    <lineage>
        <taxon>Bacteria</taxon>
        <taxon>Bacillati</taxon>
        <taxon>Actinomycetota</taxon>
        <taxon>Actinomycetes</taxon>
        <taxon>Mycobacteriales</taxon>
        <taxon>Mycobacteriaceae</taxon>
        <taxon>Mycobacterium</taxon>
    </lineage>
</organism>
<dbReference type="Pfam" id="PF00501">
    <property type="entry name" value="AMP-binding"/>
    <property type="match status" value="1"/>
</dbReference>
<feature type="domain" description="AMP-binding enzyme C-terminal" evidence="4">
    <location>
        <begin position="454"/>
        <end position="528"/>
    </location>
</feature>
<evidence type="ECO:0000259" key="3">
    <source>
        <dbReference type="Pfam" id="PF00501"/>
    </source>
</evidence>
<dbReference type="InterPro" id="IPR045851">
    <property type="entry name" value="AMP-bd_C_sf"/>
</dbReference>
<dbReference type="Pfam" id="PF13193">
    <property type="entry name" value="AMP-binding_C"/>
    <property type="match status" value="1"/>
</dbReference>
<dbReference type="InterPro" id="IPR025110">
    <property type="entry name" value="AMP-bd_C"/>
</dbReference>
<keyword evidence="6" id="KW-1185">Reference proteome</keyword>
<evidence type="ECO:0000256" key="1">
    <source>
        <dbReference type="ARBA" id="ARBA00006432"/>
    </source>
</evidence>
<dbReference type="SUPFAM" id="SSF56801">
    <property type="entry name" value="Acetyl-CoA synthetase-like"/>
    <property type="match status" value="1"/>
</dbReference>
<sequence length="549" mass="58356">MWSSTTGFDRFRGPAPGAPQEHGLAYLRAADSIDLREETVGAALARVSRDFGDHRALVWLTDSGMGSMTWAQLHVRARAAGAMMLDLNPRRGRVAIAAPNSVEWIVAMFGCAMARMPVVPISPTVTESEACHMLSQAHATLILAATRVGDCAVYPTMCEVARQLPWRPAVCEITGLNKSPKQPAADLVSADAAAEFLIQHTSGTTGLPKAAVLSHRAALGCAQVWGEAIGLQTGETWLNPLPLHHVGGSVSGVLSALSVAGTYVVIERFSAQTVLRALRIARPAAVGLVPTMIVDLLAMPGVSPEDFSSVRIVAGGASAVDPGLIEDMEHRLAVTCLVGYGQSEAPAMAASRPSDPTAIRTQTLGHCLPGRDYYLCDRDGKVVPTGSVGELCVRGPLTMSGYLRCDGSIDPAADDAGWLHTGDLCSMDDHGVLRFRGRVREVIIRGGENIYPAEVEQVLAAHPSVAEAAVFGVPDTRLGERVVAAVRPAAGRVDPRNLAAFASARLSRHKRPTEWIVTTTLPRTSSGKVQKHVLRKAYEDGAFRTERGE</sequence>
<reference evidence="5 6" key="1">
    <citation type="journal article" date="2019" name="Emerg. Microbes Infect.">
        <title>Comprehensive subspecies identification of 175 nontuberculous mycobacteria species based on 7547 genomic profiles.</title>
        <authorList>
            <person name="Matsumoto Y."/>
            <person name="Kinjo T."/>
            <person name="Motooka D."/>
            <person name="Nabeya D."/>
            <person name="Jung N."/>
            <person name="Uechi K."/>
            <person name="Horii T."/>
            <person name="Iida T."/>
            <person name="Fujita J."/>
            <person name="Nakamura S."/>
        </authorList>
    </citation>
    <scope>NUCLEOTIDE SEQUENCE [LARGE SCALE GENOMIC DNA]</scope>
    <source>
        <strain evidence="5 6">JCM 12687</strain>
        <plasmid evidence="5">pJCM12687</plasmid>
    </source>
</reference>
<dbReference type="Gene3D" id="3.30.300.30">
    <property type="match status" value="1"/>
</dbReference>
<keyword evidence="2" id="KW-0436">Ligase</keyword>
<dbReference type="RefSeq" id="WP_232080410.1">
    <property type="nucleotide sequence ID" value="NZ_AP022607.1"/>
</dbReference>
<protein>
    <submittedName>
        <fullName evidence="5">AMP-binding protein</fullName>
    </submittedName>
</protein>
<evidence type="ECO:0000256" key="2">
    <source>
        <dbReference type="ARBA" id="ARBA00022598"/>
    </source>
</evidence>
<dbReference type="Gene3D" id="3.40.50.12780">
    <property type="entry name" value="N-terminal domain of ligase-like"/>
    <property type="match status" value="1"/>
</dbReference>
<evidence type="ECO:0000259" key="4">
    <source>
        <dbReference type="Pfam" id="PF13193"/>
    </source>
</evidence>
<dbReference type="PROSITE" id="PS00455">
    <property type="entry name" value="AMP_BINDING"/>
    <property type="match status" value="1"/>
</dbReference>
<comment type="similarity">
    <text evidence="1">Belongs to the ATP-dependent AMP-binding enzyme family.</text>
</comment>
<keyword evidence="5" id="KW-0614">Plasmid</keyword>
<dbReference type="Proteomes" id="UP000467379">
    <property type="component" value="Plasmid pJCM12687"/>
</dbReference>
<dbReference type="InterPro" id="IPR000873">
    <property type="entry name" value="AMP-dep_synth/lig_dom"/>
</dbReference>
<proteinExistence type="inferred from homology"/>
<name>A0ABM7KUS1_9MYCO</name>
<dbReference type="EMBL" id="AP022607">
    <property type="protein sequence ID" value="BBZ14931.1"/>
    <property type="molecule type" value="Genomic_DNA"/>
</dbReference>
<dbReference type="PANTHER" id="PTHR43201">
    <property type="entry name" value="ACYL-COA SYNTHETASE"/>
    <property type="match status" value="1"/>
</dbReference>
<gene>
    <name evidence="5" type="ORF">MBRA_51260</name>
</gene>
<dbReference type="PANTHER" id="PTHR43201:SF5">
    <property type="entry name" value="MEDIUM-CHAIN ACYL-COA LIGASE ACSF2, MITOCHONDRIAL"/>
    <property type="match status" value="1"/>
</dbReference>
<evidence type="ECO:0000313" key="6">
    <source>
        <dbReference type="Proteomes" id="UP000467379"/>
    </source>
</evidence>
<dbReference type="CDD" id="cd04433">
    <property type="entry name" value="AFD_class_I"/>
    <property type="match status" value="1"/>
</dbReference>
<dbReference type="InterPro" id="IPR042099">
    <property type="entry name" value="ANL_N_sf"/>
</dbReference>
<geneLocation type="plasmid" evidence="5 6">
    <name>pJCM12687</name>
</geneLocation>
<evidence type="ECO:0000313" key="5">
    <source>
        <dbReference type="EMBL" id="BBZ14931.1"/>
    </source>
</evidence>
<feature type="domain" description="AMP-dependent synthetase/ligase" evidence="3">
    <location>
        <begin position="46"/>
        <end position="403"/>
    </location>
</feature>